<feature type="region of interest" description="Disordered" evidence="2">
    <location>
        <begin position="120"/>
        <end position="143"/>
    </location>
</feature>
<evidence type="ECO:0000313" key="5">
    <source>
        <dbReference type="Proteomes" id="UP001497600"/>
    </source>
</evidence>
<dbReference type="SMART" id="SM00228">
    <property type="entry name" value="PDZ"/>
    <property type="match status" value="1"/>
</dbReference>
<dbReference type="Proteomes" id="UP001497600">
    <property type="component" value="Chromosome B"/>
</dbReference>
<dbReference type="InterPro" id="IPR036034">
    <property type="entry name" value="PDZ_sf"/>
</dbReference>
<dbReference type="InterPro" id="IPR040815">
    <property type="entry name" value="Nas2_N"/>
</dbReference>
<dbReference type="PANTHER" id="PTHR12651">
    <property type="entry name" value="26S PROTEASOME NON-ATPASE REGULATORY SUBUNIT 9"/>
    <property type="match status" value="1"/>
</dbReference>
<keyword evidence="5" id="KW-1185">Reference proteome</keyword>
<sequence length="233" mass="25796">MTTDEIHHSQDDAFRGLMKNLNLDDTKFKSYGSNFGSMTFAQLVATKSDIESQLSTLFDVLANNYRADMNTLLVVDGFPRSDIDVVGIRLVRVRIIRLRNDLKKVLDLIEVQLADQFKPAATEDNQQSKSANSTVEEDANSESQVPFSTVNLVVEGGPAAIAGLQEGDRIVRFQRVTKETDNKLAHISVTVRSSVGKRVDVVVVRGEQRLTLALTPTDNWEGKGLLGCQLKMD</sequence>
<organism evidence="4 5">
    <name type="scientific">[Candida] anglica</name>
    <dbReference type="NCBI Taxonomy" id="148631"/>
    <lineage>
        <taxon>Eukaryota</taxon>
        <taxon>Fungi</taxon>
        <taxon>Dikarya</taxon>
        <taxon>Ascomycota</taxon>
        <taxon>Saccharomycotina</taxon>
        <taxon>Pichiomycetes</taxon>
        <taxon>Debaryomycetaceae</taxon>
        <taxon>Kurtzmaniella</taxon>
    </lineage>
</organism>
<dbReference type="GO" id="GO:0000502">
    <property type="term" value="C:proteasome complex"/>
    <property type="evidence" value="ECO:0007669"/>
    <property type="project" value="UniProtKB-KW"/>
</dbReference>
<name>A0ABP0EC87_9ASCO</name>
<evidence type="ECO:0000256" key="1">
    <source>
        <dbReference type="ARBA" id="ARBA00023186"/>
    </source>
</evidence>
<gene>
    <name evidence="4" type="primary">NAS2</name>
    <name evidence="4" type="ORF">CAAN4_B09120</name>
</gene>
<keyword evidence="4" id="KW-0647">Proteasome</keyword>
<dbReference type="Pfam" id="PF18265">
    <property type="entry name" value="Nas2_N"/>
    <property type="match status" value="1"/>
</dbReference>
<dbReference type="PANTHER" id="PTHR12651:SF1">
    <property type="entry name" value="26S PROTEASOME NON-ATPASE REGULATORY SUBUNIT 9"/>
    <property type="match status" value="1"/>
</dbReference>
<evidence type="ECO:0000256" key="2">
    <source>
        <dbReference type="SAM" id="MobiDB-lite"/>
    </source>
</evidence>
<accession>A0ABP0EC87</accession>
<dbReference type="SUPFAM" id="SSF50156">
    <property type="entry name" value="PDZ domain-like"/>
    <property type="match status" value="1"/>
</dbReference>
<dbReference type="Gene3D" id="6.10.140.1710">
    <property type="match status" value="1"/>
</dbReference>
<protein>
    <submittedName>
        <fullName evidence="4">Probable 26S proteasome regulatory subunit p27</fullName>
    </submittedName>
</protein>
<dbReference type="Gene3D" id="2.30.42.10">
    <property type="match status" value="1"/>
</dbReference>
<evidence type="ECO:0000313" key="4">
    <source>
        <dbReference type="EMBL" id="CAK7897295.1"/>
    </source>
</evidence>
<feature type="compositionally biased region" description="Polar residues" evidence="2">
    <location>
        <begin position="123"/>
        <end position="134"/>
    </location>
</feature>
<feature type="domain" description="PDZ" evidence="3">
    <location>
        <begin position="107"/>
        <end position="207"/>
    </location>
</feature>
<reference evidence="4 5" key="1">
    <citation type="submission" date="2024-01" db="EMBL/GenBank/DDBJ databases">
        <authorList>
            <consortium name="Genoscope - CEA"/>
            <person name="William W."/>
        </authorList>
    </citation>
    <scope>NUCLEOTIDE SEQUENCE [LARGE SCALE GENOMIC DNA]</scope>
    <source>
        <strain evidence="4 5">29B2s-10</strain>
    </source>
</reference>
<keyword evidence="1" id="KW-0143">Chaperone</keyword>
<proteinExistence type="predicted"/>
<dbReference type="EMBL" id="OZ004254">
    <property type="protein sequence ID" value="CAK7897295.1"/>
    <property type="molecule type" value="Genomic_DNA"/>
</dbReference>
<dbReference type="Pfam" id="PF13180">
    <property type="entry name" value="PDZ_2"/>
    <property type="match status" value="1"/>
</dbReference>
<dbReference type="InterPro" id="IPR035269">
    <property type="entry name" value="PSMD9"/>
</dbReference>
<dbReference type="InterPro" id="IPR001478">
    <property type="entry name" value="PDZ"/>
</dbReference>
<evidence type="ECO:0000259" key="3">
    <source>
        <dbReference type="SMART" id="SM00228"/>
    </source>
</evidence>